<keyword evidence="3" id="KW-1185">Reference proteome</keyword>
<dbReference type="EMBL" id="JAWJZY010000002">
    <property type="protein sequence ID" value="MEE8658665.1"/>
    <property type="molecule type" value="Genomic_DNA"/>
</dbReference>
<proteinExistence type="predicted"/>
<evidence type="ECO:0000256" key="1">
    <source>
        <dbReference type="SAM" id="Phobius"/>
    </source>
</evidence>
<gene>
    <name evidence="2" type="ORF">DOFOFD_06540</name>
</gene>
<sequence>MGPNQIYLMITFATAFAFIFISLRILRVFRQRGEIRKAVRLTRECLRDIGSHADHLRTRRGQTLRGNLPYPTAATGWESEKKTFISVHLRPILKQIRSESDRATAATQCSKFIELIASSPNVDQDVAGSEITAATVRAPF</sequence>
<evidence type="ECO:0000313" key="2">
    <source>
        <dbReference type="EMBL" id="MEE8658665.1"/>
    </source>
</evidence>
<comment type="caution">
    <text evidence="2">The sequence shown here is derived from an EMBL/GenBank/DDBJ whole genome shotgun (WGS) entry which is preliminary data.</text>
</comment>
<keyword evidence="1" id="KW-0472">Membrane</keyword>
<dbReference type="Proteomes" id="UP001312908">
    <property type="component" value="Unassembled WGS sequence"/>
</dbReference>
<feature type="transmembrane region" description="Helical" evidence="1">
    <location>
        <begin position="6"/>
        <end position="26"/>
    </location>
</feature>
<keyword evidence="1" id="KW-1133">Transmembrane helix</keyword>
<reference evidence="2 3" key="1">
    <citation type="submission" date="2023-10" db="EMBL/GenBank/DDBJ databases">
        <title>Sorlinia euscelidii gen. nov., sp. nov., an acetic acid bacteria isolated from the gut of Euscelidius variegatus emitter.</title>
        <authorList>
            <person name="Michoud G."/>
            <person name="Marasco R."/>
            <person name="Seferji K."/>
            <person name="Gonella E."/>
            <person name="Garuglieri E."/>
            <person name="Alma A."/>
            <person name="Mapelli F."/>
            <person name="Borin S."/>
            <person name="Daffonchio D."/>
            <person name="Crotti E."/>
        </authorList>
    </citation>
    <scope>NUCLEOTIDE SEQUENCE [LARGE SCALE GENOMIC DNA]</scope>
    <source>
        <strain evidence="2 3">EV16P</strain>
    </source>
</reference>
<keyword evidence="1" id="KW-0812">Transmembrane</keyword>
<evidence type="ECO:0000313" key="3">
    <source>
        <dbReference type="Proteomes" id="UP001312908"/>
    </source>
</evidence>
<accession>A0ABU7U4X4</accession>
<organism evidence="2 3">
    <name type="scientific">Sorlinia euscelidii</name>
    <dbReference type="NCBI Taxonomy" id="3081148"/>
    <lineage>
        <taxon>Bacteria</taxon>
        <taxon>Pseudomonadati</taxon>
        <taxon>Pseudomonadota</taxon>
        <taxon>Alphaproteobacteria</taxon>
        <taxon>Acetobacterales</taxon>
        <taxon>Acetobacteraceae</taxon>
        <taxon>Sorlinia</taxon>
    </lineage>
</organism>
<protein>
    <submittedName>
        <fullName evidence="2">Uncharacterized protein</fullName>
    </submittedName>
</protein>
<name>A0ABU7U4X4_9PROT</name>